<gene>
    <name evidence="2" type="ORF">KIN20_025795</name>
</gene>
<evidence type="ECO:0000256" key="1">
    <source>
        <dbReference type="SAM" id="MobiDB-lite"/>
    </source>
</evidence>
<reference evidence="2" key="1">
    <citation type="submission" date="2021-06" db="EMBL/GenBank/DDBJ databases">
        <title>Parelaphostrongylus tenuis whole genome reference sequence.</title>
        <authorList>
            <person name="Garwood T.J."/>
            <person name="Larsen P.A."/>
            <person name="Fountain-Jones N.M."/>
            <person name="Garbe J.R."/>
            <person name="Macchietto M.G."/>
            <person name="Kania S.A."/>
            <person name="Gerhold R.W."/>
            <person name="Richards J.E."/>
            <person name="Wolf T.M."/>
        </authorList>
    </citation>
    <scope>NUCLEOTIDE SEQUENCE</scope>
    <source>
        <strain evidence="2">MNPRO001-30</strain>
        <tissue evidence="2">Meninges</tissue>
    </source>
</reference>
<proteinExistence type="predicted"/>
<accession>A0AAD5QX62</accession>
<sequence length="99" mass="11065">MKVEAGQLKTLRKPLEKGTVSFSKLRKSKASIIYYVDDRESRRNGLSVVPEKSDEALKNLSPNEAIPLLELDYSSISDRSLPSSLNDEFLKKNPAGKRA</sequence>
<name>A0AAD5QX62_PARTN</name>
<dbReference type="Proteomes" id="UP001196413">
    <property type="component" value="Unassembled WGS sequence"/>
</dbReference>
<comment type="caution">
    <text evidence="2">The sequence shown here is derived from an EMBL/GenBank/DDBJ whole genome shotgun (WGS) entry which is preliminary data.</text>
</comment>
<evidence type="ECO:0000313" key="2">
    <source>
        <dbReference type="EMBL" id="KAJ1365484.1"/>
    </source>
</evidence>
<evidence type="ECO:0000313" key="3">
    <source>
        <dbReference type="Proteomes" id="UP001196413"/>
    </source>
</evidence>
<organism evidence="2 3">
    <name type="scientific">Parelaphostrongylus tenuis</name>
    <name type="common">Meningeal worm</name>
    <dbReference type="NCBI Taxonomy" id="148309"/>
    <lineage>
        <taxon>Eukaryota</taxon>
        <taxon>Metazoa</taxon>
        <taxon>Ecdysozoa</taxon>
        <taxon>Nematoda</taxon>
        <taxon>Chromadorea</taxon>
        <taxon>Rhabditida</taxon>
        <taxon>Rhabditina</taxon>
        <taxon>Rhabditomorpha</taxon>
        <taxon>Strongyloidea</taxon>
        <taxon>Metastrongylidae</taxon>
        <taxon>Parelaphostrongylus</taxon>
    </lineage>
</organism>
<dbReference type="AlphaFoldDB" id="A0AAD5QX62"/>
<protein>
    <submittedName>
        <fullName evidence="2">Uncharacterized protein</fullName>
    </submittedName>
</protein>
<feature type="region of interest" description="Disordered" evidence="1">
    <location>
        <begin position="78"/>
        <end position="99"/>
    </location>
</feature>
<keyword evidence="3" id="KW-1185">Reference proteome</keyword>
<dbReference type="EMBL" id="JAHQIW010005280">
    <property type="protein sequence ID" value="KAJ1365484.1"/>
    <property type="molecule type" value="Genomic_DNA"/>
</dbReference>